<protein>
    <submittedName>
        <fullName evidence="6">Kinase-like domain-containing protein</fullName>
    </submittedName>
</protein>
<dbReference type="PANTHER" id="PTHR24348">
    <property type="entry name" value="SERINE/THREONINE-PROTEIN KINASE UNC-51-RELATED"/>
    <property type="match status" value="1"/>
</dbReference>
<feature type="binding site" evidence="3">
    <location>
        <position position="54"/>
    </location>
    <ligand>
        <name>ATP</name>
        <dbReference type="ChEBI" id="CHEBI:30616"/>
    </ligand>
</feature>
<organism evidence="6 7">
    <name type="scientific">Kockovaella imperatae</name>
    <dbReference type="NCBI Taxonomy" id="4999"/>
    <lineage>
        <taxon>Eukaryota</taxon>
        <taxon>Fungi</taxon>
        <taxon>Dikarya</taxon>
        <taxon>Basidiomycota</taxon>
        <taxon>Agaricomycotina</taxon>
        <taxon>Tremellomycetes</taxon>
        <taxon>Tremellales</taxon>
        <taxon>Cuniculitremaceae</taxon>
        <taxon>Kockovaella</taxon>
    </lineage>
</organism>
<keyword evidence="6" id="KW-0418">Kinase</keyword>
<dbReference type="GO" id="GO:0005737">
    <property type="term" value="C:cytoplasm"/>
    <property type="evidence" value="ECO:0007669"/>
    <property type="project" value="TreeGrafter"/>
</dbReference>
<feature type="region of interest" description="Disordered" evidence="4">
    <location>
        <begin position="451"/>
        <end position="546"/>
    </location>
</feature>
<evidence type="ECO:0000256" key="4">
    <source>
        <dbReference type="SAM" id="MobiDB-lite"/>
    </source>
</evidence>
<keyword evidence="6" id="KW-0808">Transferase</keyword>
<dbReference type="Gene3D" id="1.10.510.10">
    <property type="entry name" value="Transferase(Phosphotransferase) domain 1"/>
    <property type="match status" value="1"/>
</dbReference>
<feature type="compositionally biased region" description="Polar residues" evidence="4">
    <location>
        <begin position="513"/>
        <end position="530"/>
    </location>
</feature>
<dbReference type="AlphaFoldDB" id="A0A1Y1UM51"/>
<dbReference type="InterPro" id="IPR011009">
    <property type="entry name" value="Kinase-like_dom_sf"/>
</dbReference>
<gene>
    <name evidence="6" type="ORF">BD324DRAFT_649171</name>
</gene>
<dbReference type="GeneID" id="33559754"/>
<comment type="caution">
    <text evidence="6">The sequence shown here is derived from an EMBL/GenBank/DDBJ whole genome shotgun (WGS) entry which is preliminary data.</text>
</comment>
<feature type="compositionally biased region" description="Low complexity" evidence="4">
    <location>
        <begin position="486"/>
        <end position="497"/>
    </location>
</feature>
<keyword evidence="7" id="KW-1185">Reference proteome</keyword>
<sequence length="560" mass="62016">MPHNTFATSGTSLVGYTLDNGRLELLSVLGLGAYGVVYLAVDLHAPTPVYLAVKCLLRSGLDSRQKHFQRREIALHQLASRHPNVVTLHKIIEEGDYVFVVMDFCDEGDLFGMITEQQRYIGHDALIKKVFLQIVDAVEYCHSMGIFHRDLKPENILCTRDGEKICIADFGLATSERYSTDFGCGSTFYLSPECQGGLFERLESYNTATNDLWSLGVILVNLTCGRNPWRQACPSDETFRAYVHDQNFLRTILPISHATNHILKGLFSLEPKDRMTLKDLRRAVLNVETFTMTDVELETAHSAARAAAAAFRPIPPVKPITIAPAPAPVPATHHHQHQQQQQHTPPHTPTTKHKRRHHHAVVPPTPVTPVVNVDVEHVDVVDIEMAENPYHPSDRLASWSKSHSHLDKSSSAFEIDTDILDTIDFTQKPSSHTAPTAPTITTNTTKVMGFRRVPAPLPPNQPLPQIPTESSSYEEPFDMDPLNMAPTSSQSSSSEDPSLPPTPVFGPADKVTGRQSPSTRTCNSGSSTSVPDWDLGPKAKTISRPKLLSVTVGRRNIRIL</sequence>
<dbReference type="PANTHER" id="PTHR24348:SF68">
    <property type="entry name" value="SERINE_THREONINE-PROTEIN KINASE ATG1C"/>
    <property type="match status" value="1"/>
</dbReference>
<keyword evidence="1 3" id="KW-0547">Nucleotide-binding</keyword>
<dbReference type="SMART" id="SM00220">
    <property type="entry name" value="S_TKc"/>
    <property type="match status" value="1"/>
</dbReference>
<dbReference type="STRING" id="4999.A0A1Y1UM51"/>
<dbReference type="InterPro" id="IPR008271">
    <property type="entry name" value="Ser/Thr_kinase_AS"/>
</dbReference>
<dbReference type="GO" id="GO:0010506">
    <property type="term" value="P:regulation of autophagy"/>
    <property type="evidence" value="ECO:0007669"/>
    <property type="project" value="InterPro"/>
</dbReference>
<evidence type="ECO:0000256" key="2">
    <source>
        <dbReference type="ARBA" id="ARBA00022840"/>
    </source>
</evidence>
<evidence type="ECO:0000256" key="1">
    <source>
        <dbReference type="ARBA" id="ARBA00022741"/>
    </source>
</evidence>
<dbReference type="InterPro" id="IPR000719">
    <property type="entry name" value="Prot_kinase_dom"/>
</dbReference>
<dbReference type="PROSITE" id="PS00108">
    <property type="entry name" value="PROTEIN_KINASE_ST"/>
    <property type="match status" value="1"/>
</dbReference>
<feature type="domain" description="Protein kinase" evidence="5">
    <location>
        <begin position="23"/>
        <end position="291"/>
    </location>
</feature>
<evidence type="ECO:0000313" key="6">
    <source>
        <dbReference type="EMBL" id="ORX39079.1"/>
    </source>
</evidence>
<dbReference type="CDD" id="cd13993">
    <property type="entry name" value="STKc_Pat1_like"/>
    <property type="match status" value="1"/>
</dbReference>
<accession>A0A1Y1UM51</accession>
<dbReference type="RefSeq" id="XP_021872942.1">
    <property type="nucleotide sequence ID" value="XM_022017945.1"/>
</dbReference>
<reference evidence="6 7" key="1">
    <citation type="submission" date="2017-03" db="EMBL/GenBank/DDBJ databases">
        <title>Widespread Adenine N6-methylation of Active Genes in Fungi.</title>
        <authorList>
            <consortium name="DOE Joint Genome Institute"/>
            <person name="Mondo S.J."/>
            <person name="Dannebaum R.O."/>
            <person name="Kuo R.C."/>
            <person name="Louie K.B."/>
            <person name="Bewick A.J."/>
            <person name="Labutti K."/>
            <person name="Haridas S."/>
            <person name="Kuo A."/>
            <person name="Salamov A."/>
            <person name="Ahrendt S.R."/>
            <person name="Lau R."/>
            <person name="Bowen B.P."/>
            <person name="Lipzen A."/>
            <person name="Sullivan W."/>
            <person name="Andreopoulos W.B."/>
            <person name="Clum A."/>
            <person name="Lindquist E."/>
            <person name="Daum C."/>
            <person name="Northen T.R."/>
            <person name="Ramamoorthy G."/>
            <person name="Schmitz R.J."/>
            <person name="Gryganskyi A."/>
            <person name="Culley D."/>
            <person name="Magnuson J."/>
            <person name="James T.Y."/>
            <person name="O'Malley M.A."/>
            <person name="Stajich J.E."/>
            <person name="Spatafora J.W."/>
            <person name="Visel A."/>
            <person name="Grigoriev I.V."/>
        </authorList>
    </citation>
    <scope>NUCLEOTIDE SEQUENCE [LARGE SCALE GENOMIC DNA]</scope>
    <source>
        <strain evidence="6 7">NRRL Y-17943</strain>
    </source>
</reference>
<feature type="compositionally biased region" description="Basic residues" evidence="4">
    <location>
        <begin position="350"/>
        <end position="360"/>
    </location>
</feature>
<dbReference type="InterPro" id="IPR045269">
    <property type="entry name" value="Atg1-like"/>
</dbReference>
<dbReference type="OrthoDB" id="541276at2759"/>
<feature type="region of interest" description="Disordered" evidence="4">
    <location>
        <begin position="426"/>
        <end position="445"/>
    </location>
</feature>
<dbReference type="InParanoid" id="A0A1Y1UM51"/>
<dbReference type="GO" id="GO:0005524">
    <property type="term" value="F:ATP binding"/>
    <property type="evidence" value="ECO:0007669"/>
    <property type="project" value="UniProtKB-UniRule"/>
</dbReference>
<dbReference type="Pfam" id="PF00069">
    <property type="entry name" value="Pkinase"/>
    <property type="match status" value="1"/>
</dbReference>
<proteinExistence type="predicted"/>
<keyword evidence="2 3" id="KW-0067">ATP-binding</keyword>
<evidence type="ECO:0000259" key="5">
    <source>
        <dbReference type="PROSITE" id="PS50011"/>
    </source>
</evidence>
<feature type="region of interest" description="Disordered" evidence="4">
    <location>
        <begin position="323"/>
        <end position="367"/>
    </location>
</feature>
<dbReference type="GO" id="GO:0004674">
    <property type="term" value="F:protein serine/threonine kinase activity"/>
    <property type="evidence" value="ECO:0007669"/>
    <property type="project" value="InterPro"/>
</dbReference>
<name>A0A1Y1UM51_9TREE</name>
<dbReference type="SUPFAM" id="SSF56112">
    <property type="entry name" value="Protein kinase-like (PK-like)"/>
    <property type="match status" value="1"/>
</dbReference>
<feature type="compositionally biased region" description="Pro residues" evidence="4">
    <location>
        <begin position="455"/>
        <end position="465"/>
    </location>
</feature>
<dbReference type="Proteomes" id="UP000193218">
    <property type="component" value="Unassembled WGS sequence"/>
</dbReference>
<dbReference type="PROSITE" id="PS50011">
    <property type="entry name" value="PROTEIN_KINASE_DOM"/>
    <property type="match status" value="1"/>
</dbReference>
<feature type="compositionally biased region" description="Low complexity" evidence="4">
    <location>
        <begin position="433"/>
        <end position="445"/>
    </location>
</feature>
<dbReference type="FunCoup" id="A0A1Y1UM51">
    <property type="interactions" value="219"/>
</dbReference>
<dbReference type="PROSITE" id="PS00107">
    <property type="entry name" value="PROTEIN_KINASE_ATP"/>
    <property type="match status" value="1"/>
</dbReference>
<evidence type="ECO:0000256" key="3">
    <source>
        <dbReference type="PROSITE-ProRule" id="PRU10141"/>
    </source>
</evidence>
<dbReference type="InterPro" id="IPR017441">
    <property type="entry name" value="Protein_kinase_ATP_BS"/>
</dbReference>
<dbReference type="EMBL" id="NBSH01000003">
    <property type="protein sequence ID" value="ORX39079.1"/>
    <property type="molecule type" value="Genomic_DNA"/>
</dbReference>
<evidence type="ECO:0000313" key="7">
    <source>
        <dbReference type="Proteomes" id="UP000193218"/>
    </source>
</evidence>